<dbReference type="InterPro" id="IPR018641">
    <property type="entry name" value="Trfase_1_rSAM/seldom-assoc"/>
</dbReference>
<dbReference type="Gene3D" id="3.90.550.10">
    <property type="entry name" value="Spore Coat Polysaccharide Biosynthesis Protein SpsA, Chain A"/>
    <property type="match status" value="1"/>
</dbReference>
<accession>A0AAD7UBJ2</accession>
<evidence type="ECO:0008006" key="3">
    <source>
        <dbReference type="Google" id="ProtNLM"/>
    </source>
</evidence>
<dbReference type="AlphaFoldDB" id="A0AAD7UBJ2"/>
<dbReference type="EMBL" id="JAQMWT010000484">
    <property type="protein sequence ID" value="KAJ8600679.1"/>
    <property type="molecule type" value="Genomic_DNA"/>
</dbReference>
<name>A0AAD7UBJ2_9STRA</name>
<proteinExistence type="predicted"/>
<evidence type="ECO:0000313" key="2">
    <source>
        <dbReference type="Proteomes" id="UP001230188"/>
    </source>
</evidence>
<organism evidence="1 2">
    <name type="scientific">Chrysophaeum taylorii</name>
    <dbReference type="NCBI Taxonomy" id="2483200"/>
    <lineage>
        <taxon>Eukaryota</taxon>
        <taxon>Sar</taxon>
        <taxon>Stramenopiles</taxon>
        <taxon>Ochrophyta</taxon>
        <taxon>Pelagophyceae</taxon>
        <taxon>Pelagomonadales</taxon>
        <taxon>Pelagomonadaceae</taxon>
        <taxon>Chrysophaeum</taxon>
    </lineage>
</organism>
<evidence type="ECO:0000313" key="1">
    <source>
        <dbReference type="EMBL" id="KAJ8600679.1"/>
    </source>
</evidence>
<gene>
    <name evidence="1" type="ORF">CTAYLR_007434</name>
</gene>
<dbReference type="SUPFAM" id="SSF53448">
    <property type="entry name" value="Nucleotide-diphospho-sugar transferases"/>
    <property type="match status" value="1"/>
</dbReference>
<dbReference type="Pfam" id="PF09837">
    <property type="entry name" value="DUF2064"/>
    <property type="match status" value="1"/>
</dbReference>
<protein>
    <recommendedName>
        <fullName evidence="3">Glycosyltransferase</fullName>
    </recommendedName>
</protein>
<dbReference type="PANTHER" id="PTHR36529:SF1">
    <property type="entry name" value="GLYCOSYLTRANSFERASE"/>
    <property type="match status" value="1"/>
</dbReference>
<dbReference type="InterPro" id="IPR029044">
    <property type="entry name" value="Nucleotide-diphossugar_trans"/>
</dbReference>
<dbReference type="PANTHER" id="PTHR36529">
    <property type="entry name" value="SLL1095 PROTEIN"/>
    <property type="match status" value="1"/>
</dbReference>
<keyword evidence="2" id="KW-1185">Reference proteome</keyword>
<dbReference type="Proteomes" id="UP001230188">
    <property type="component" value="Unassembled WGS sequence"/>
</dbReference>
<reference evidence="1" key="1">
    <citation type="submission" date="2023-01" db="EMBL/GenBank/DDBJ databases">
        <title>Metagenome sequencing of chrysophaentin producing Chrysophaeum taylorii.</title>
        <authorList>
            <person name="Davison J."/>
            <person name="Bewley C."/>
        </authorList>
    </citation>
    <scope>NUCLEOTIDE SEQUENCE</scope>
    <source>
        <strain evidence="1">NIES-1699</strain>
    </source>
</reference>
<comment type="caution">
    <text evidence="1">The sequence shown here is derived from an EMBL/GenBank/DDBJ whole genome shotgun (WGS) entry which is preliminary data.</text>
</comment>
<sequence length="246" mass="26843">MTDDTAAVLVVVMKVPTLNKSKTRLVPAYGPEGALELARAMVKDTLRRFAFEVPSTWRRIVYFAPTDAEPELCRLLAEVEAEDAWERLPMRAHSGDLRSSDLGSVLRAGYEVVRDDRRSTLFIGMDTPDLPLDAVLAAARVARDDAAAVVLDATDGGYVLAALPAHCPSDVFFHVEWSTDHTADSQRARIRECGVPVSPAGFEPWEDVDDQTDVRSLAARLAASPGLCPALEKTISRLEGRADLTL</sequence>